<feature type="binding site" evidence="3">
    <location>
        <position position="93"/>
    </location>
    <ligand>
        <name>Zn(2+)</name>
        <dbReference type="ChEBI" id="CHEBI:29105"/>
        <label>2</label>
    </ligand>
</feature>
<keyword evidence="3" id="KW-0479">Metal-binding</keyword>
<dbReference type="SUPFAM" id="SSF53187">
    <property type="entry name" value="Zn-dependent exopeptidases"/>
    <property type="match status" value="1"/>
</dbReference>
<feature type="binding site" evidence="3">
    <location>
        <position position="93"/>
    </location>
    <ligand>
        <name>Zn(2+)</name>
        <dbReference type="ChEBI" id="CHEBI:29105"/>
        <label>1</label>
    </ligand>
</feature>
<evidence type="ECO:0000313" key="6">
    <source>
        <dbReference type="EMBL" id="GLG03468.1"/>
    </source>
</evidence>
<dbReference type="NCBIfam" id="TIGR01879">
    <property type="entry name" value="hydantase"/>
    <property type="match status" value="1"/>
</dbReference>
<evidence type="ECO:0000256" key="4">
    <source>
        <dbReference type="PIRSR" id="PIRSR001235-2"/>
    </source>
</evidence>
<comment type="similarity">
    <text evidence="1">Belongs to the peptidase M20 family.</text>
</comment>
<dbReference type="AlphaFoldDB" id="A0A9W6C4A3"/>
<dbReference type="GO" id="GO:0046872">
    <property type="term" value="F:metal ion binding"/>
    <property type="evidence" value="ECO:0007669"/>
    <property type="project" value="UniProtKB-KW"/>
</dbReference>
<dbReference type="PIRSF" id="PIRSF001235">
    <property type="entry name" value="Amidase_carbamoylase"/>
    <property type="match status" value="1"/>
</dbReference>
<evidence type="ECO:0000256" key="1">
    <source>
        <dbReference type="ARBA" id="ARBA00006153"/>
    </source>
</evidence>
<feature type="binding site" evidence="4">
    <location>
        <position position="291"/>
    </location>
    <ligand>
        <name>allantoate</name>
        <dbReference type="ChEBI" id="CHEBI:17536"/>
    </ligand>
</feature>
<dbReference type="RefSeq" id="WP_087169061.1">
    <property type="nucleotide sequence ID" value="NZ_BSBO01000004.1"/>
</dbReference>
<dbReference type="PANTHER" id="PTHR32494">
    <property type="entry name" value="ALLANTOATE DEIMINASE-RELATED"/>
    <property type="match status" value="1"/>
</dbReference>
<keyword evidence="3" id="KW-0862">Zinc</keyword>
<feature type="binding site" evidence="3">
    <location>
        <position position="193"/>
    </location>
    <ligand>
        <name>Zn(2+)</name>
        <dbReference type="ChEBI" id="CHEBI:29105"/>
        <label>1</label>
    </ligand>
</feature>
<dbReference type="Proteomes" id="UP001145094">
    <property type="component" value="Unassembled WGS sequence"/>
</dbReference>
<sequence length="412" mass="44842">MGIEEVTGRIAENLEHLKQYTATPGEGCTRLPFTKEARDAAEYLKGLMEAAGLEVREDAAGNVIGIMKGEDPSLPCVMMGSHYDSVVNGGNFDGIAGVICAIEVARQLKEKGIKPKRNFAVVGFCDEEGMRFGTGYFGSGAMLGHRDVEYCKKFKDTDGVSIYDAMKGYGLDPEKIEDAKWPDGSIGYFLEAHIEQGPVLDAENIEIGLVDCIVGIQRYMVTVHGRSDHAGTTPMDMRMDAVDAATKVISKIADWAREKADGTVSTVGYINTVPGGMNIVAEECQFTVDIRSKNNDNINDIANRIRAALDREVKAMGGSYDIETKLVITPVDLSKDMLGIMEESCKEHGYSYKYLPSGAGHDALEIGQVLPTVMLFVPSKEGRSHCPVEFTKYSDFAKASTIMTELAEKLLA</sequence>
<feature type="binding site" evidence="3">
    <location>
        <position position="385"/>
    </location>
    <ligand>
        <name>Zn(2+)</name>
        <dbReference type="ChEBI" id="CHEBI:29105"/>
        <label>2</label>
    </ligand>
</feature>
<dbReference type="Proteomes" id="UP001145145">
    <property type="component" value="Unassembled WGS sequence"/>
</dbReference>
<reference evidence="6" key="2">
    <citation type="submission" date="2022-11" db="EMBL/GenBank/DDBJ databases">
        <title>Draft genome sequence of Sellimonas catena strain 12EGH17.</title>
        <authorList>
            <person name="Hisatomi A."/>
            <person name="Ohkuma M."/>
            <person name="Sakamoto M."/>
        </authorList>
    </citation>
    <scope>NUCLEOTIDE SEQUENCE</scope>
    <source>
        <strain evidence="6">12EGH17</strain>
    </source>
</reference>
<proteinExistence type="inferred from homology"/>
<evidence type="ECO:0000259" key="5">
    <source>
        <dbReference type="Pfam" id="PF07687"/>
    </source>
</evidence>
<protein>
    <submittedName>
        <fullName evidence="6">Zn-dependent hydrolase</fullName>
    </submittedName>
</protein>
<dbReference type="GO" id="GO:0016813">
    <property type="term" value="F:hydrolase activity, acting on carbon-nitrogen (but not peptide) bonds, in linear amidines"/>
    <property type="evidence" value="ECO:0007669"/>
    <property type="project" value="InterPro"/>
</dbReference>
<evidence type="ECO:0000256" key="3">
    <source>
        <dbReference type="PIRSR" id="PIRSR001235-1"/>
    </source>
</evidence>
<evidence type="ECO:0000313" key="8">
    <source>
        <dbReference type="Proteomes" id="UP001145145"/>
    </source>
</evidence>
<organism evidence="6 8">
    <name type="scientific">Sellimonas catena</name>
    <dbReference type="NCBI Taxonomy" id="2994035"/>
    <lineage>
        <taxon>Bacteria</taxon>
        <taxon>Bacillati</taxon>
        <taxon>Bacillota</taxon>
        <taxon>Clostridia</taxon>
        <taxon>Lachnospirales</taxon>
        <taxon>Lachnospiraceae</taxon>
        <taxon>Sellimonas</taxon>
    </lineage>
</organism>
<feature type="binding site" evidence="3">
    <location>
        <position position="82"/>
    </location>
    <ligand>
        <name>Zn(2+)</name>
        <dbReference type="ChEBI" id="CHEBI:29105"/>
        <label>1</label>
    </ligand>
</feature>
<reference evidence="6 8" key="5">
    <citation type="journal article" date="2023" name="Int. J. Syst. Evol. Microbiol.">
        <title>Sellimonas catena sp. nov., isolated from human faeces.</title>
        <authorList>
            <person name="Hisatomi A."/>
            <person name="Ohkuma M."/>
            <person name="Sakamoto M."/>
        </authorList>
    </citation>
    <scope>NUCLEOTIDE SEQUENCE [LARGE SCALE GENOMIC DNA]</scope>
    <source>
        <strain evidence="6 8">12EGH17</strain>
        <strain evidence="7">18CBH55</strain>
    </source>
</reference>
<reference evidence="6" key="1">
    <citation type="submission" date="2022-11" db="EMBL/GenBank/DDBJ databases">
        <title>Draft genome sequence of Sellimonas catena strain 12EGH17.</title>
        <authorList>
            <person name="Atsushi H."/>
            <person name="Moriya O."/>
            <person name="Mitsuo S."/>
        </authorList>
    </citation>
    <scope>NUCLEOTIDE SEQUENCE</scope>
    <source>
        <strain evidence="6">12EGH17</strain>
    </source>
</reference>
<dbReference type="InterPro" id="IPR010158">
    <property type="entry name" value="Amidase_Cbmase"/>
</dbReference>
<keyword evidence="2 6" id="KW-0378">Hydrolase</keyword>
<accession>A0A9W6C4A3</accession>
<feature type="binding site" evidence="4">
    <location>
        <position position="218"/>
    </location>
    <ligand>
        <name>allantoate</name>
        <dbReference type="ChEBI" id="CHEBI:17536"/>
    </ligand>
</feature>
<dbReference type="InterPro" id="IPR036264">
    <property type="entry name" value="Bact_exopeptidase_dim_dom"/>
</dbReference>
<reference evidence="7" key="4">
    <citation type="submission" date="2022-11" db="EMBL/GenBank/DDBJ databases">
        <title>Draft genome sequence of Sellimonas catena strain 18CBH55.</title>
        <authorList>
            <person name="Atsushi H."/>
            <person name="Moriya O."/>
            <person name="Mitsuo S."/>
        </authorList>
    </citation>
    <scope>NUCLEOTIDE SEQUENCE</scope>
    <source>
        <strain evidence="7">18CBH55</strain>
    </source>
</reference>
<feature type="binding site" evidence="3">
    <location>
        <position position="128"/>
    </location>
    <ligand>
        <name>Zn(2+)</name>
        <dbReference type="ChEBI" id="CHEBI:29105"/>
        <label>2</label>
    </ligand>
</feature>
<feature type="domain" description="Peptidase M20 dimerisation" evidence="5">
    <location>
        <begin position="215"/>
        <end position="314"/>
    </location>
</feature>
<comment type="caution">
    <text evidence="6">The sequence shown here is derived from an EMBL/GenBank/DDBJ whole genome shotgun (WGS) entry which is preliminary data.</text>
</comment>
<gene>
    <name evidence="6" type="ORF">Selli1_06420</name>
    <name evidence="7" type="ORF">Selli2_14790</name>
</gene>
<comment type="cofactor">
    <cofactor evidence="3">
        <name>Zn(2+)</name>
        <dbReference type="ChEBI" id="CHEBI:29105"/>
    </cofactor>
    <text evidence="3">Binds 2 Zn(2+) ions per subunit.</text>
</comment>
<dbReference type="InterPro" id="IPR002933">
    <property type="entry name" value="Peptidase_M20"/>
</dbReference>
<name>A0A9W6C4A3_9FIRM</name>
<dbReference type="EMBL" id="BSBO01000004">
    <property type="protein sequence ID" value="GLG03468.1"/>
    <property type="molecule type" value="Genomic_DNA"/>
</dbReference>
<dbReference type="CDD" id="cd03884">
    <property type="entry name" value="M20_bAS"/>
    <property type="match status" value="1"/>
</dbReference>
<dbReference type="InterPro" id="IPR011650">
    <property type="entry name" value="Peptidase_M20_dimer"/>
</dbReference>
<keyword evidence="8" id="KW-1185">Reference proteome</keyword>
<dbReference type="Gene3D" id="3.30.70.360">
    <property type="match status" value="1"/>
</dbReference>
<dbReference type="SUPFAM" id="SSF55031">
    <property type="entry name" value="Bacterial exopeptidase dimerisation domain"/>
    <property type="match status" value="1"/>
</dbReference>
<evidence type="ECO:0000313" key="7">
    <source>
        <dbReference type="EMBL" id="GLG90052.1"/>
    </source>
</evidence>
<dbReference type="PANTHER" id="PTHR32494:SF5">
    <property type="entry name" value="ALLANTOATE AMIDOHYDROLASE"/>
    <property type="match status" value="1"/>
</dbReference>
<dbReference type="Pfam" id="PF01546">
    <property type="entry name" value="Peptidase_M20"/>
    <property type="match status" value="1"/>
</dbReference>
<dbReference type="EMBL" id="BSCH01000008">
    <property type="protein sequence ID" value="GLG90052.1"/>
    <property type="molecule type" value="Genomic_DNA"/>
</dbReference>
<reference evidence="7" key="3">
    <citation type="submission" date="2022-11" db="EMBL/GenBank/DDBJ databases">
        <title>Draft genome sequence of Sellimonas catena strain 18CBH55.</title>
        <authorList>
            <person name="Hisatomi A."/>
            <person name="Ohkuma M."/>
            <person name="Sakamoto M."/>
        </authorList>
    </citation>
    <scope>NUCLEOTIDE SEQUENCE</scope>
    <source>
        <strain evidence="7">18CBH55</strain>
    </source>
</reference>
<dbReference type="Gene3D" id="3.40.630.10">
    <property type="entry name" value="Zn peptidases"/>
    <property type="match status" value="1"/>
</dbReference>
<feature type="binding site" evidence="4">
    <location>
        <position position="278"/>
    </location>
    <ligand>
        <name>allantoate</name>
        <dbReference type="ChEBI" id="CHEBI:17536"/>
    </ligand>
</feature>
<dbReference type="Pfam" id="PF07687">
    <property type="entry name" value="M20_dimer"/>
    <property type="match status" value="1"/>
</dbReference>
<evidence type="ECO:0000256" key="2">
    <source>
        <dbReference type="ARBA" id="ARBA00022801"/>
    </source>
</evidence>
<dbReference type="NCBIfam" id="NF006771">
    <property type="entry name" value="PRK09290.1-5"/>
    <property type="match status" value="1"/>
</dbReference>